<dbReference type="GO" id="GO:0008270">
    <property type="term" value="F:zinc ion binding"/>
    <property type="evidence" value="ECO:0007669"/>
    <property type="project" value="InterPro"/>
</dbReference>
<dbReference type="InterPro" id="IPR032867">
    <property type="entry name" value="DYW_dom"/>
</dbReference>
<evidence type="ECO:0000313" key="5">
    <source>
        <dbReference type="Proteomes" id="UP000195402"/>
    </source>
</evidence>
<reference evidence="4 5" key="1">
    <citation type="journal article" date="2017" name="Mol. Plant">
        <title>The Genome of Medicinal Plant Macleaya cordata Provides New Insights into Benzylisoquinoline Alkaloids Metabolism.</title>
        <authorList>
            <person name="Liu X."/>
            <person name="Liu Y."/>
            <person name="Huang P."/>
            <person name="Ma Y."/>
            <person name="Qing Z."/>
            <person name="Tang Q."/>
            <person name="Cao H."/>
            <person name="Cheng P."/>
            <person name="Zheng Y."/>
            <person name="Yuan Z."/>
            <person name="Zhou Y."/>
            <person name="Liu J."/>
            <person name="Tang Z."/>
            <person name="Zhuo Y."/>
            <person name="Zhang Y."/>
            <person name="Yu L."/>
            <person name="Huang J."/>
            <person name="Yang P."/>
            <person name="Peng Q."/>
            <person name="Zhang J."/>
            <person name="Jiang W."/>
            <person name="Zhang Z."/>
            <person name="Lin K."/>
            <person name="Ro D.K."/>
            <person name="Chen X."/>
            <person name="Xiong X."/>
            <person name="Shang Y."/>
            <person name="Huang S."/>
            <person name="Zeng J."/>
        </authorList>
    </citation>
    <scope>NUCLEOTIDE SEQUENCE [LARGE SCALE GENOMIC DNA]</scope>
    <source>
        <strain evidence="5">cv. BLH2017</strain>
        <tissue evidence="4">Root</tissue>
    </source>
</reference>
<dbReference type="AlphaFoldDB" id="A0A200PZF3"/>
<dbReference type="OMA" id="WNGWFEE"/>
<dbReference type="STRING" id="56857.A0A200PZF3"/>
<feature type="repeat" description="PPR" evidence="2">
    <location>
        <begin position="709"/>
        <end position="739"/>
    </location>
</feature>
<dbReference type="Pfam" id="PF14432">
    <property type="entry name" value="DYW_deaminase"/>
    <property type="match status" value="1"/>
</dbReference>
<dbReference type="GO" id="GO:0003723">
    <property type="term" value="F:RNA binding"/>
    <property type="evidence" value="ECO:0007669"/>
    <property type="project" value="InterPro"/>
</dbReference>
<evidence type="ECO:0000256" key="1">
    <source>
        <dbReference type="ARBA" id="ARBA00022737"/>
    </source>
</evidence>
<dbReference type="FunFam" id="1.25.40.10:FF:000343">
    <property type="entry name" value="Pentatricopeptide repeat-containing protein At3g58590"/>
    <property type="match status" value="1"/>
</dbReference>
<evidence type="ECO:0000259" key="3">
    <source>
        <dbReference type="Pfam" id="PF14432"/>
    </source>
</evidence>
<dbReference type="PROSITE" id="PS51375">
    <property type="entry name" value="PPR"/>
    <property type="match status" value="5"/>
</dbReference>
<comment type="caution">
    <text evidence="4">The sequence shown here is derived from an EMBL/GenBank/DDBJ whole genome shotgun (WGS) entry which is preliminary data.</text>
</comment>
<dbReference type="SUPFAM" id="SSF48452">
    <property type="entry name" value="TPR-like"/>
    <property type="match status" value="1"/>
</dbReference>
<dbReference type="PANTHER" id="PTHR47926:SF347">
    <property type="entry name" value="PENTATRICOPEPTIDE REPEAT-CONTAINING PROTEIN"/>
    <property type="match status" value="1"/>
</dbReference>
<name>A0A200PZF3_MACCD</name>
<dbReference type="FunFam" id="1.25.40.10:FF:000073">
    <property type="entry name" value="Pentatricopeptide repeat-containing protein chloroplastic"/>
    <property type="match status" value="1"/>
</dbReference>
<dbReference type="Pfam" id="PF01535">
    <property type="entry name" value="PPR"/>
    <property type="match status" value="5"/>
</dbReference>
<keyword evidence="5" id="KW-1185">Reference proteome</keyword>
<accession>A0A200PZF3</accession>
<dbReference type="InterPro" id="IPR002885">
    <property type="entry name" value="PPR_rpt"/>
</dbReference>
<gene>
    <name evidence="4" type="ORF">BVC80_1651g112</name>
</gene>
<feature type="repeat" description="PPR" evidence="2">
    <location>
        <begin position="674"/>
        <end position="708"/>
    </location>
</feature>
<feature type="repeat" description="PPR" evidence="2">
    <location>
        <begin position="196"/>
        <end position="230"/>
    </location>
</feature>
<sequence>MLACSTQSFPPLLLHQSSIHRHLHHLHPRQVLHSTTTINNTHNVQKFKTIHANTKPTLFLFNLYLRFYTNAGLMDEAQNLFDEMPERTLVSWTILMTGYTRHGPAIETLLIFQKLVQDHTTNNNQSMQPDSFVYGIVLRACANVGNLNYGREIHCRVLKNNGAMDSFVENALVKMYSSCGSLEDSARVFAGILRPDLVSWSSMLNGYVQNGLMEQGLGLFITMIRDGIKLDAFAFSMVIGASANLGYLNFGLQVHCCIIKMGFCSCLFLENSLMDFYAKCGDFDSLKQIFYRMPERDLVSWNTAIKGLVHNLQIYEALRLFRALMDGALYCDDFTLTSVLQAITSLGAWDHGREVHGYLIKAGFESNLYVISSLLDMYIECIDHESLDLREEIHPKIFNLLKGIDCDEFIIASILKWCSFQLDLETGKAIHSQIIKQDLHSDPYVISSLIDMYSKCGIPVAAQRIFLRIKKKSLVPWSAIIAGHCWNGWFEETLRFFRIMQFDGVEANEFIYTSVLLACLALGDFKKGRELHCKIIRTGFGSNISVMNTLINLYSELLHHKQALMLCSSIPDTEISWDYLIQACMRVEDHETMLKLLYRIQNSHGKIDSTSASYILSSCASPVLLNVGTQIHAYMTKRGLISDPATGNSLIKMYSGCGKIADAIAAFSYMLEKNSDSWTSLISANVDHGYSSEAIELFTQMRGKNKLPNSITFTSVLKAYAQMGLVDEAFRVLVSMEENYRIEPAIEHYFCIVEVLGRAGMFEEAREFINGVFPLEPVPLVWKTLLSASRIHGNMTVAKYIAGKLLELEPSDLAANLLLKQVLLAEGNWDGASKMKTNNKSMKASSSWIEIRNRIYEFVSDQIPTEAISTKLAEMERSMGELGYVADRNHLLHDLEEEDYAGAGLHHTEMKALAFGLLSLSPGVPVRIMKSVRMCGDCHSACKFMSTFLGRDLVVKDSCKYHNFSYGKCSCRDAW</sequence>
<dbReference type="InterPro" id="IPR046960">
    <property type="entry name" value="PPR_At4g14850-like_plant"/>
</dbReference>
<dbReference type="FunFam" id="1.25.40.10:FF:000158">
    <property type="entry name" value="pentatricopeptide repeat-containing protein At2g33680"/>
    <property type="match status" value="1"/>
</dbReference>
<evidence type="ECO:0000256" key="2">
    <source>
        <dbReference type="PROSITE-ProRule" id="PRU00708"/>
    </source>
</evidence>
<dbReference type="NCBIfam" id="TIGR00756">
    <property type="entry name" value="PPR"/>
    <property type="match status" value="2"/>
</dbReference>
<organism evidence="4 5">
    <name type="scientific">Macleaya cordata</name>
    <name type="common">Five-seeded plume-poppy</name>
    <name type="synonym">Bocconia cordata</name>
    <dbReference type="NCBI Taxonomy" id="56857"/>
    <lineage>
        <taxon>Eukaryota</taxon>
        <taxon>Viridiplantae</taxon>
        <taxon>Streptophyta</taxon>
        <taxon>Embryophyta</taxon>
        <taxon>Tracheophyta</taxon>
        <taxon>Spermatophyta</taxon>
        <taxon>Magnoliopsida</taxon>
        <taxon>Ranunculales</taxon>
        <taxon>Papaveraceae</taxon>
        <taxon>Papaveroideae</taxon>
        <taxon>Macleaya</taxon>
    </lineage>
</organism>
<dbReference type="EMBL" id="MVGT01003660">
    <property type="protein sequence ID" value="OVA03603.1"/>
    <property type="molecule type" value="Genomic_DNA"/>
</dbReference>
<dbReference type="Gene3D" id="1.25.40.10">
    <property type="entry name" value="Tetratricopeptide repeat domain"/>
    <property type="match status" value="6"/>
</dbReference>
<dbReference type="FunFam" id="1.25.40.10:FF:000285">
    <property type="entry name" value="Pentatricopeptide repeat-containing protein, chloroplastic"/>
    <property type="match status" value="1"/>
</dbReference>
<dbReference type="GO" id="GO:0009451">
    <property type="term" value="P:RNA modification"/>
    <property type="evidence" value="ECO:0007669"/>
    <property type="project" value="InterPro"/>
</dbReference>
<dbReference type="Proteomes" id="UP000195402">
    <property type="component" value="Unassembled WGS sequence"/>
</dbReference>
<dbReference type="InParanoid" id="A0A200PZF3"/>
<dbReference type="InterPro" id="IPR011990">
    <property type="entry name" value="TPR-like_helical_dom_sf"/>
</dbReference>
<keyword evidence="1" id="KW-0677">Repeat</keyword>
<protein>
    <submittedName>
        <fullName evidence="4">Pentatricopeptide repeat</fullName>
    </submittedName>
</protein>
<evidence type="ECO:0000313" key="4">
    <source>
        <dbReference type="EMBL" id="OVA03603.1"/>
    </source>
</evidence>
<dbReference type="OrthoDB" id="1487410at2759"/>
<feature type="repeat" description="PPR" evidence="2">
    <location>
        <begin position="57"/>
        <end position="91"/>
    </location>
</feature>
<dbReference type="PANTHER" id="PTHR47926">
    <property type="entry name" value="PENTATRICOPEPTIDE REPEAT-CONTAINING PROTEIN"/>
    <property type="match status" value="1"/>
</dbReference>
<dbReference type="GO" id="GO:0099402">
    <property type="term" value="P:plant organ development"/>
    <property type="evidence" value="ECO:0007669"/>
    <property type="project" value="UniProtKB-ARBA"/>
</dbReference>
<feature type="domain" description="DYW" evidence="3">
    <location>
        <begin position="883"/>
        <end position="975"/>
    </location>
</feature>
<dbReference type="Pfam" id="PF13041">
    <property type="entry name" value="PPR_2"/>
    <property type="match status" value="2"/>
</dbReference>
<proteinExistence type="predicted"/>
<feature type="repeat" description="PPR" evidence="2">
    <location>
        <begin position="442"/>
        <end position="476"/>
    </location>
</feature>